<dbReference type="PANTHER" id="PTHR12406:SF41">
    <property type="entry name" value="BRUMMER, ISOFORM B-RELATED"/>
    <property type="match status" value="1"/>
</dbReference>
<dbReference type="GO" id="GO:0005737">
    <property type="term" value="C:cytoplasm"/>
    <property type="evidence" value="ECO:0007669"/>
    <property type="project" value="TreeGrafter"/>
</dbReference>
<keyword evidence="2" id="KW-1185">Reference proteome</keyword>
<dbReference type="GO" id="GO:0016020">
    <property type="term" value="C:membrane"/>
    <property type="evidence" value="ECO:0007669"/>
    <property type="project" value="TreeGrafter"/>
</dbReference>
<evidence type="ECO:0008006" key="3">
    <source>
        <dbReference type="Google" id="ProtNLM"/>
    </source>
</evidence>
<dbReference type="InterPro" id="IPR016035">
    <property type="entry name" value="Acyl_Trfase/lysoPLipase"/>
</dbReference>
<evidence type="ECO:0000313" key="2">
    <source>
        <dbReference type="Proteomes" id="UP000014500"/>
    </source>
</evidence>
<dbReference type="EMBL" id="JH431524">
    <property type="status" value="NOT_ANNOTATED_CDS"/>
    <property type="molecule type" value="Genomic_DNA"/>
</dbReference>
<dbReference type="HOGENOM" id="CLU_553571_0_0_1"/>
<dbReference type="InterPro" id="IPR033562">
    <property type="entry name" value="PLPL"/>
</dbReference>
<dbReference type="PANTHER" id="PTHR12406">
    <property type="entry name" value="CALCIUM-INDEPENDENT PHOSPHOLIPASE A2 IPLA2 -RELATED"/>
    <property type="match status" value="1"/>
</dbReference>
<dbReference type="GO" id="GO:0055088">
    <property type="term" value="P:lipid homeostasis"/>
    <property type="evidence" value="ECO:0007669"/>
    <property type="project" value="TreeGrafter"/>
</dbReference>
<proteinExistence type="predicted"/>
<name>T1IU96_STRMM</name>
<dbReference type="OMA" id="TWLSQHT"/>
<dbReference type="Proteomes" id="UP000014500">
    <property type="component" value="Unassembled WGS sequence"/>
</dbReference>
<dbReference type="AlphaFoldDB" id="T1IU96"/>
<reference evidence="2" key="1">
    <citation type="submission" date="2011-05" db="EMBL/GenBank/DDBJ databases">
        <authorList>
            <person name="Richards S.R."/>
            <person name="Qu J."/>
            <person name="Jiang H."/>
            <person name="Jhangiani S.N."/>
            <person name="Agravi P."/>
            <person name="Goodspeed R."/>
            <person name="Gross S."/>
            <person name="Mandapat C."/>
            <person name="Jackson L."/>
            <person name="Mathew T."/>
            <person name="Pu L."/>
            <person name="Thornton R."/>
            <person name="Saada N."/>
            <person name="Wilczek-Boney K.B."/>
            <person name="Lee S."/>
            <person name="Kovar C."/>
            <person name="Wu Y."/>
            <person name="Scherer S.E."/>
            <person name="Worley K.C."/>
            <person name="Muzny D.M."/>
            <person name="Gibbs R."/>
        </authorList>
    </citation>
    <scope>NUCLEOTIDE SEQUENCE</scope>
    <source>
        <strain evidence="2">Brora</strain>
    </source>
</reference>
<dbReference type="eggNOG" id="KOG3773">
    <property type="taxonomic scope" value="Eukaryota"/>
</dbReference>
<evidence type="ECO:0000313" key="1">
    <source>
        <dbReference type="EnsemblMetazoa" id="SMAR004717-PA"/>
    </source>
</evidence>
<sequence length="493" mass="56049">MPEKFRGERYIDGCYSNNLPVLDENTITVSPFCGESDICPQDNSYNLFQVNFNNTSIELSPQNLLRILQILFPPQVEVLSDMCKQGFDDALRYLQRNTLVSCVRCIAVNSEVQLEDTLQQFDCDSDSLSDDYDDEYEDDDDNLACDECNQRRMLASVDDFPETVLSVLDEAALSMNSGLISWVFKHKSMRVLSVLTLPYVLPFDIARAVYSRFIDIVPKVGKDISLISNWMLNYLRNFLKRFTADRHLYGAKFSCQLAITEYDFASEERRPVRKRSRSVVAVRSASRRSSFSSRPLSGEWGTCPHRNKRNTPGSRRMSCVNFGFSVDLAGQLSPTNHPLAKALDAGKLESKVVDLANSTVLNWKSPVLEQCEAALDAETVDTFEQVLRVTRQQESIMAYYYLDASHRMQVREIFNASSPECPILPQEELEVMKKLEWDKTFTDLSQQSDEDFYGVADDDDDDDIPQIIVDSNASKAYMSLTGSADEFFDDDDV</sequence>
<dbReference type="EnsemblMetazoa" id="SMAR004717-RA">
    <property type="protein sequence ID" value="SMAR004717-PA"/>
    <property type="gene ID" value="SMAR004717"/>
</dbReference>
<dbReference type="GO" id="GO:0004806">
    <property type="term" value="F:triacylglycerol lipase activity"/>
    <property type="evidence" value="ECO:0007669"/>
    <property type="project" value="TreeGrafter"/>
</dbReference>
<dbReference type="GO" id="GO:0019433">
    <property type="term" value="P:triglyceride catabolic process"/>
    <property type="evidence" value="ECO:0007669"/>
    <property type="project" value="TreeGrafter"/>
</dbReference>
<protein>
    <recommendedName>
        <fullName evidence="3">PNPLA domain-containing protein</fullName>
    </recommendedName>
</protein>
<dbReference type="STRING" id="126957.T1IU96"/>
<organism evidence="1 2">
    <name type="scientific">Strigamia maritima</name>
    <name type="common">European centipede</name>
    <name type="synonym">Geophilus maritimus</name>
    <dbReference type="NCBI Taxonomy" id="126957"/>
    <lineage>
        <taxon>Eukaryota</taxon>
        <taxon>Metazoa</taxon>
        <taxon>Ecdysozoa</taxon>
        <taxon>Arthropoda</taxon>
        <taxon>Myriapoda</taxon>
        <taxon>Chilopoda</taxon>
        <taxon>Pleurostigmophora</taxon>
        <taxon>Geophilomorpha</taxon>
        <taxon>Linotaeniidae</taxon>
        <taxon>Strigamia</taxon>
    </lineage>
</organism>
<dbReference type="SUPFAM" id="SSF52151">
    <property type="entry name" value="FabD/lysophospholipase-like"/>
    <property type="match status" value="1"/>
</dbReference>
<accession>T1IU96</accession>
<reference evidence="1" key="2">
    <citation type="submission" date="2015-02" db="UniProtKB">
        <authorList>
            <consortium name="EnsemblMetazoa"/>
        </authorList>
    </citation>
    <scope>IDENTIFICATION</scope>
</reference>
<dbReference type="GO" id="GO:0005811">
    <property type="term" value="C:lipid droplet"/>
    <property type="evidence" value="ECO:0007669"/>
    <property type="project" value="TreeGrafter"/>
</dbReference>
<dbReference type="PhylomeDB" id="T1IU96"/>